<dbReference type="AlphaFoldDB" id="A0A0F7ZG33"/>
<dbReference type="PANTHER" id="PTHR23225">
    <property type="entry name" value="ZINC FINGER PROTEIN"/>
    <property type="match status" value="1"/>
</dbReference>
<evidence type="ECO:0000313" key="2">
    <source>
        <dbReference type="EMBL" id="KJZ70191.1"/>
    </source>
</evidence>
<proteinExistence type="predicted"/>
<gene>
    <name evidence="2" type="ORF">HIM_10414</name>
</gene>
<dbReference type="EMBL" id="KQ030640">
    <property type="protein sequence ID" value="KJZ70191.1"/>
    <property type="molecule type" value="Genomic_DNA"/>
</dbReference>
<name>A0A0F7ZG33_9HYPO</name>
<dbReference type="InterPro" id="IPR039970">
    <property type="entry name" value="TF_Grauzone"/>
</dbReference>
<evidence type="ECO:0000256" key="1">
    <source>
        <dbReference type="SAM" id="MobiDB-lite"/>
    </source>
</evidence>
<feature type="region of interest" description="Disordered" evidence="1">
    <location>
        <begin position="207"/>
        <end position="227"/>
    </location>
</feature>
<accession>A0A0F7ZG33</accession>
<keyword evidence="3" id="KW-1185">Reference proteome</keyword>
<organism evidence="2 3">
    <name type="scientific">Hirsutella minnesotensis 3608</name>
    <dbReference type="NCBI Taxonomy" id="1043627"/>
    <lineage>
        <taxon>Eukaryota</taxon>
        <taxon>Fungi</taxon>
        <taxon>Dikarya</taxon>
        <taxon>Ascomycota</taxon>
        <taxon>Pezizomycotina</taxon>
        <taxon>Sordariomycetes</taxon>
        <taxon>Hypocreomycetidae</taxon>
        <taxon>Hypocreales</taxon>
        <taxon>Ophiocordycipitaceae</taxon>
        <taxon>Hirsutella</taxon>
    </lineage>
</organism>
<evidence type="ECO:0008006" key="4">
    <source>
        <dbReference type="Google" id="ProtNLM"/>
    </source>
</evidence>
<dbReference type="GO" id="GO:0003700">
    <property type="term" value="F:DNA-binding transcription factor activity"/>
    <property type="evidence" value="ECO:0007669"/>
    <property type="project" value="InterPro"/>
</dbReference>
<protein>
    <recommendedName>
        <fullName evidence="4">C2H2-type domain-containing protein</fullName>
    </recommendedName>
</protein>
<dbReference type="PANTHER" id="PTHR23225:SF2">
    <property type="entry name" value="AT09679P-RELATED"/>
    <property type="match status" value="1"/>
</dbReference>
<sequence length="485" mass="53284">MSFQGYSQQVSAMHGIQTNQTLSVPGHGATAGRQSIDYFQADHGLGNDSSFAAPLYPEYVVSQSPSMASNAVYDDISTLPEATLVYPPTDVKTSGQGFVALDAQNSLCVDPTEITQTQSFHYNGRNMVPLKHSDGGFSHALGPADIGSNVIYHGRAVGADLSSDTHEFPQNLAYPPANGTTVPILDHRLGEPAGRGLVREKEPPCLGSRAMTAPLRDDGPTQISRTPSEGTIRFSRLCHSFRNEGNADKFSQLFPCLFHAAGCVSGFPGKNEWKRHINTIHIVEEAWICAEGSCATQVIVSHQQTTPGERPFPCRGRVFNRKDLYISHVGRTHVYLLPEKPKANRKLPSPEQERVATNACHRRVKLPTEKTCSHEGCSESFRGSMAWDSFLEHVADHLKRSSEIPGSPNPLSLQQPWDDAPLMRWGVKAGFLREAGDCQLRLQEAVSNPKSSWRKESGKRRYDEELDLSLQTQMTAVSSMRDTSG</sequence>
<reference evidence="2 3" key="1">
    <citation type="journal article" date="2014" name="Genome Biol. Evol.">
        <title>Comparative genomics and transcriptomics analyses reveal divergent lifestyle features of nematode endoparasitic fungus Hirsutella minnesotensis.</title>
        <authorList>
            <person name="Lai Y."/>
            <person name="Liu K."/>
            <person name="Zhang X."/>
            <person name="Zhang X."/>
            <person name="Li K."/>
            <person name="Wang N."/>
            <person name="Shu C."/>
            <person name="Wu Y."/>
            <person name="Wang C."/>
            <person name="Bushley K.E."/>
            <person name="Xiang M."/>
            <person name="Liu X."/>
        </authorList>
    </citation>
    <scope>NUCLEOTIDE SEQUENCE [LARGE SCALE GENOMIC DNA]</scope>
    <source>
        <strain evidence="2 3">3608</strain>
    </source>
</reference>
<dbReference type="OrthoDB" id="5388486at2759"/>
<evidence type="ECO:0000313" key="3">
    <source>
        <dbReference type="Proteomes" id="UP000054481"/>
    </source>
</evidence>
<dbReference type="Proteomes" id="UP000054481">
    <property type="component" value="Unassembled WGS sequence"/>
</dbReference>